<dbReference type="KEGG" id="dpo:6897283"/>
<evidence type="ECO:0000256" key="5">
    <source>
        <dbReference type="ARBA" id="ARBA00023242"/>
    </source>
</evidence>
<dbReference type="CDD" id="cd10014">
    <property type="entry name" value="TFIIA_gamma_C"/>
    <property type="match status" value="1"/>
</dbReference>
<evidence type="ECO:0000256" key="2">
    <source>
        <dbReference type="ARBA" id="ARBA00007675"/>
    </source>
</evidence>
<keyword evidence="5 6" id="KW-0539">Nucleus</keyword>
<dbReference type="FunFam" id="1.10.287.190:FF:000001">
    <property type="entry name" value="Transcription initiation factor IIA subunit 2"/>
    <property type="match status" value="1"/>
</dbReference>
<keyword evidence="4 6" id="KW-0804">Transcription</keyword>
<dbReference type="Gene3D" id="2.30.18.10">
    <property type="entry name" value="Transcription factor IIA (TFIIA), beta-barrel domain"/>
    <property type="match status" value="1"/>
</dbReference>
<dbReference type="SUPFAM" id="SSF50784">
    <property type="entry name" value="Transcription factor IIA (TFIIA), beta-barrel domain"/>
    <property type="match status" value="1"/>
</dbReference>
<dbReference type="PIRSF" id="PIRSF009415">
    <property type="entry name" value="Hum_TFIIA_gamma"/>
    <property type="match status" value="1"/>
</dbReference>
<evidence type="ECO:0000256" key="6">
    <source>
        <dbReference type="PIRNR" id="PIRNR009415"/>
    </source>
</evidence>
<gene>
    <name evidence="11" type="primary">LOC6897283</name>
</gene>
<feature type="domain" description="Transcription initiation factor IIA gamma subunit N-terminal" evidence="8">
    <location>
        <begin position="3"/>
        <end position="47"/>
    </location>
</feature>
<name>A0A6I8V2J8_DROPS</name>
<dbReference type="InterPro" id="IPR009083">
    <property type="entry name" value="TFIIA_a-hlx"/>
</dbReference>
<evidence type="ECO:0000256" key="1">
    <source>
        <dbReference type="ARBA" id="ARBA00004123"/>
    </source>
</evidence>
<evidence type="ECO:0000259" key="8">
    <source>
        <dbReference type="Pfam" id="PF02268"/>
    </source>
</evidence>
<feature type="region of interest" description="Disordered" evidence="7">
    <location>
        <begin position="103"/>
        <end position="124"/>
    </location>
</feature>
<organism evidence="10 11">
    <name type="scientific">Drosophila pseudoobscura pseudoobscura</name>
    <name type="common">Fruit fly</name>
    <dbReference type="NCBI Taxonomy" id="46245"/>
    <lineage>
        <taxon>Eukaryota</taxon>
        <taxon>Metazoa</taxon>
        <taxon>Ecdysozoa</taxon>
        <taxon>Arthropoda</taxon>
        <taxon>Hexapoda</taxon>
        <taxon>Insecta</taxon>
        <taxon>Pterygota</taxon>
        <taxon>Neoptera</taxon>
        <taxon>Endopterygota</taxon>
        <taxon>Diptera</taxon>
        <taxon>Brachycera</taxon>
        <taxon>Muscomorpha</taxon>
        <taxon>Ephydroidea</taxon>
        <taxon>Drosophilidae</taxon>
        <taxon>Drosophila</taxon>
        <taxon>Sophophora</taxon>
    </lineage>
</organism>
<dbReference type="Pfam" id="PF02268">
    <property type="entry name" value="TFIIA_gamma_N"/>
    <property type="match status" value="1"/>
</dbReference>
<dbReference type="InParanoid" id="A0A6I8V2J8"/>
<evidence type="ECO:0000256" key="7">
    <source>
        <dbReference type="SAM" id="MobiDB-lite"/>
    </source>
</evidence>
<evidence type="ECO:0000313" key="10">
    <source>
        <dbReference type="Proteomes" id="UP000001819"/>
    </source>
</evidence>
<dbReference type="InterPro" id="IPR015871">
    <property type="entry name" value="TFIIA_gsu_C"/>
</dbReference>
<evidence type="ECO:0000256" key="3">
    <source>
        <dbReference type="ARBA" id="ARBA00023015"/>
    </source>
</evidence>
<dbReference type="RefSeq" id="XP_002137443.2">
    <property type="nucleotide sequence ID" value="XM_002137407.3"/>
</dbReference>
<evidence type="ECO:0000313" key="11">
    <source>
        <dbReference type="RefSeq" id="XP_002137443.2"/>
    </source>
</evidence>
<dbReference type="InterPro" id="IPR015872">
    <property type="entry name" value="TFIIA_gsu_N"/>
</dbReference>
<keyword evidence="3 6" id="KW-0805">Transcription regulation</keyword>
<dbReference type="GO" id="GO:0005672">
    <property type="term" value="C:transcription factor TFIIA complex"/>
    <property type="evidence" value="ECO:0007669"/>
    <property type="project" value="InterPro"/>
</dbReference>
<dbReference type="InterPro" id="IPR003194">
    <property type="entry name" value="TFIIA_gsu"/>
</dbReference>
<evidence type="ECO:0000259" key="9">
    <source>
        <dbReference type="Pfam" id="PF02751"/>
    </source>
</evidence>
<feature type="domain" description="Transcription initiation factor IIA gamma subunit C-terminal" evidence="9">
    <location>
        <begin position="62"/>
        <end position="102"/>
    </location>
</feature>
<dbReference type="InterPro" id="IPR009088">
    <property type="entry name" value="TFIIA_b-brl"/>
</dbReference>
<reference evidence="10" key="1">
    <citation type="submission" date="2024-06" db="UniProtKB">
        <authorList>
            <consortium name="RefSeq"/>
        </authorList>
    </citation>
    <scope>NUCLEOTIDE SEQUENCE [LARGE SCALE GENOMIC DNA]</scope>
    <source>
        <strain evidence="10">MV2-25</strain>
    </source>
</reference>
<dbReference type="Bgee" id="FBgn0247919">
    <property type="expression patterns" value="Expressed in male reproductive system and 1 other cell type or tissue"/>
</dbReference>
<keyword evidence="10" id="KW-1185">Reference proteome</keyword>
<dbReference type="Proteomes" id="UP000001819">
    <property type="component" value="Chromosome 2"/>
</dbReference>
<dbReference type="Gene3D" id="1.10.287.190">
    <property type="entry name" value="Transcription factor IIA gamma subunit, alpha-helical domain"/>
    <property type="match status" value="1"/>
</dbReference>
<dbReference type="GO" id="GO:0006367">
    <property type="term" value="P:transcription initiation at RNA polymerase II promoter"/>
    <property type="evidence" value="ECO:0007669"/>
    <property type="project" value="InterPro"/>
</dbReference>
<proteinExistence type="inferred from homology"/>
<comment type="function">
    <text evidence="6">TFIIA is a component of the transcription machinery of RNA polymerase II and plays an important role in transcriptional activation.</text>
</comment>
<protein>
    <recommendedName>
        <fullName evidence="6">Transcription initiation factor IIA subunit 2</fullName>
    </recommendedName>
</protein>
<evidence type="ECO:0000256" key="4">
    <source>
        <dbReference type="ARBA" id="ARBA00023163"/>
    </source>
</evidence>
<dbReference type="PANTHER" id="PTHR10966">
    <property type="entry name" value="TRANSCRIPTION INITIATION FACTOR IIA SUBUNIT 2"/>
    <property type="match status" value="1"/>
</dbReference>
<dbReference type="AlphaFoldDB" id="A0A6I8V2J8"/>
<sequence>MAYQLYRSSTVGITLQDTLDELVKNGQMSPFLAGKVLQQYDVSINEAFKENVKTCLTFTGSRLSSYQFCDNVWTLRLKDVEFCSKNHVIAKVDKVKIVACESDGEGGKQKTEGSMKKTNKKKPT</sequence>
<dbReference type="CDD" id="cd10145">
    <property type="entry name" value="TFIIA_gamma_N"/>
    <property type="match status" value="1"/>
</dbReference>
<feature type="compositionally biased region" description="Basic and acidic residues" evidence="7">
    <location>
        <begin position="105"/>
        <end position="115"/>
    </location>
</feature>
<dbReference type="Pfam" id="PF02751">
    <property type="entry name" value="TFIIA_gamma_C"/>
    <property type="match status" value="1"/>
</dbReference>
<accession>A0A6I8V2J8</accession>
<comment type="similarity">
    <text evidence="2 6">Belongs to the TFIIA subunit 2 family.</text>
</comment>
<dbReference type="SUPFAM" id="SSF47396">
    <property type="entry name" value="Transcription factor IIA (TFIIA), alpha-helical domain"/>
    <property type="match status" value="1"/>
</dbReference>
<reference evidence="11" key="2">
    <citation type="submission" date="2025-08" db="UniProtKB">
        <authorList>
            <consortium name="RefSeq"/>
        </authorList>
    </citation>
    <scope>IDENTIFICATION</scope>
    <source>
        <strain evidence="11">MV-25-SWS-2005</strain>
        <tissue evidence="11">Whole body</tissue>
    </source>
</reference>
<comment type="subcellular location">
    <subcellularLocation>
        <location evidence="1 6">Nucleus</location>
    </subcellularLocation>
</comment>